<proteinExistence type="predicted"/>
<dbReference type="InterPro" id="IPR005467">
    <property type="entry name" value="His_kinase_dom"/>
</dbReference>
<keyword evidence="7" id="KW-0067">ATP-binding</keyword>
<evidence type="ECO:0000313" key="12">
    <source>
        <dbReference type="Proteomes" id="UP000054600"/>
    </source>
</evidence>
<dbReference type="PATRIC" id="fig|1122169.6.peg.3298"/>
<dbReference type="GO" id="GO:0000155">
    <property type="term" value="F:phosphorelay sensor kinase activity"/>
    <property type="evidence" value="ECO:0007669"/>
    <property type="project" value="InterPro"/>
</dbReference>
<sequence length="288" mass="31978">MSSDLEKRVDELKTELTGYKLKNKMLTQELLSLKKELAQARQEPKADKSTSHPMCSATVLAHEMNQPLTAIAAYSRSCLHIIANQLMDKDIKKHLLEPLEKIAAQAGLAGEIIHNMNKLMHAGNCNVEKTDINQLIQDTLVVLNDENAQLTIKLDLMDNPPTIMTNKIHIMQVVLNLARNSIEALNNASEKRPEITIRTTCSQGFIQVHVRDNGPGIPPKLGKKIWNNYFTTKPNGTGIGLGICCTLIEEHGGELSLHGDNNTGTWFMFTLPINTQDKSGDKLTCCYP</sequence>
<evidence type="ECO:0000259" key="10">
    <source>
        <dbReference type="PROSITE" id="PS50109"/>
    </source>
</evidence>
<dbReference type="Gene3D" id="3.30.565.10">
    <property type="entry name" value="Histidine kinase-like ATPase, C-terminal domain"/>
    <property type="match status" value="1"/>
</dbReference>
<dbReference type="EC" id="2.7.13.3" evidence="2"/>
<feature type="domain" description="Histidine kinase" evidence="10">
    <location>
        <begin position="59"/>
        <end position="275"/>
    </location>
</feature>
<dbReference type="STRING" id="1122169.Lsha_2869"/>
<name>A0A0W0YIU0_9GAMM</name>
<evidence type="ECO:0000256" key="1">
    <source>
        <dbReference type="ARBA" id="ARBA00000085"/>
    </source>
</evidence>
<dbReference type="eggNOG" id="COG4191">
    <property type="taxonomic scope" value="Bacteria"/>
</dbReference>
<dbReference type="EMBL" id="LNYW01000074">
    <property type="protein sequence ID" value="KTD56470.1"/>
    <property type="molecule type" value="Genomic_DNA"/>
</dbReference>
<dbReference type="InterPro" id="IPR003594">
    <property type="entry name" value="HATPase_dom"/>
</dbReference>
<gene>
    <name evidence="11" type="primary">qseC_2</name>
    <name evidence="11" type="ORF">Lsha_2869</name>
</gene>
<dbReference type="RefSeq" id="WP_018576371.1">
    <property type="nucleotide sequence ID" value="NZ_KB892385.1"/>
</dbReference>
<comment type="catalytic activity">
    <reaction evidence="1">
        <text>ATP + protein L-histidine = ADP + protein N-phospho-L-histidine.</text>
        <dbReference type="EC" id="2.7.13.3"/>
    </reaction>
</comment>
<feature type="coiled-coil region" evidence="9">
    <location>
        <begin position="2"/>
        <end position="43"/>
    </location>
</feature>
<protein>
    <recommendedName>
        <fullName evidence="2">histidine kinase</fullName>
        <ecNumber evidence="2">2.7.13.3</ecNumber>
    </recommendedName>
</protein>
<evidence type="ECO:0000256" key="7">
    <source>
        <dbReference type="ARBA" id="ARBA00022840"/>
    </source>
</evidence>
<keyword evidence="3" id="KW-0597">Phosphoprotein</keyword>
<dbReference type="PANTHER" id="PTHR43065">
    <property type="entry name" value="SENSOR HISTIDINE KINASE"/>
    <property type="match status" value="1"/>
</dbReference>
<keyword evidence="12" id="KW-1185">Reference proteome</keyword>
<keyword evidence="9" id="KW-0175">Coiled coil</keyword>
<keyword evidence="4" id="KW-0808">Transferase</keyword>
<evidence type="ECO:0000256" key="2">
    <source>
        <dbReference type="ARBA" id="ARBA00012438"/>
    </source>
</evidence>
<keyword evidence="6 11" id="KW-0418">Kinase</keyword>
<keyword evidence="5" id="KW-0547">Nucleotide-binding</keyword>
<dbReference type="GO" id="GO:0005524">
    <property type="term" value="F:ATP binding"/>
    <property type="evidence" value="ECO:0007669"/>
    <property type="project" value="UniProtKB-KW"/>
</dbReference>
<dbReference type="SUPFAM" id="SSF55874">
    <property type="entry name" value="ATPase domain of HSP90 chaperone/DNA topoisomerase II/histidine kinase"/>
    <property type="match status" value="1"/>
</dbReference>
<organism evidence="11 12">
    <name type="scientific">Legionella shakespearei DSM 23087</name>
    <dbReference type="NCBI Taxonomy" id="1122169"/>
    <lineage>
        <taxon>Bacteria</taxon>
        <taxon>Pseudomonadati</taxon>
        <taxon>Pseudomonadota</taxon>
        <taxon>Gammaproteobacteria</taxon>
        <taxon>Legionellales</taxon>
        <taxon>Legionellaceae</taxon>
        <taxon>Legionella</taxon>
    </lineage>
</organism>
<dbReference type="PANTHER" id="PTHR43065:SF10">
    <property type="entry name" value="PEROXIDE STRESS-ACTIVATED HISTIDINE KINASE MAK3"/>
    <property type="match status" value="1"/>
</dbReference>
<evidence type="ECO:0000256" key="9">
    <source>
        <dbReference type="SAM" id="Coils"/>
    </source>
</evidence>
<dbReference type="CDD" id="cd00082">
    <property type="entry name" value="HisKA"/>
    <property type="match status" value="1"/>
</dbReference>
<evidence type="ECO:0000256" key="3">
    <source>
        <dbReference type="ARBA" id="ARBA00022553"/>
    </source>
</evidence>
<dbReference type="InterPro" id="IPR004358">
    <property type="entry name" value="Sig_transdc_His_kin-like_C"/>
</dbReference>
<reference evidence="11 12" key="1">
    <citation type="submission" date="2015-11" db="EMBL/GenBank/DDBJ databases">
        <title>Genomic analysis of 38 Legionella species identifies large and diverse effector repertoires.</title>
        <authorList>
            <person name="Burstein D."/>
            <person name="Amaro F."/>
            <person name="Zusman T."/>
            <person name="Lifshitz Z."/>
            <person name="Cohen O."/>
            <person name="Gilbert J.A."/>
            <person name="Pupko T."/>
            <person name="Shuman H.A."/>
            <person name="Segal G."/>
        </authorList>
    </citation>
    <scope>NUCLEOTIDE SEQUENCE [LARGE SCALE GENOMIC DNA]</scope>
    <source>
        <strain evidence="11 12">ATCC 49655</strain>
    </source>
</reference>
<evidence type="ECO:0000256" key="8">
    <source>
        <dbReference type="ARBA" id="ARBA00023012"/>
    </source>
</evidence>
<dbReference type="InterPro" id="IPR003661">
    <property type="entry name" value="HisK_dim/P_dom"/>
</dbReference>
<accession>A0A0W0YIU0</accession>
<dbReference type="InterPro" id="IPR036890">
    <property type="entry name" value="HATPase_C_sf"/>
</dbReference>
<dbReference type="Proteomes" id="UP000054600">
    <property type="component" value="Unassembled WGS sequence"/>
</dbReference>
<dbReference type="Pfam" id="PF02518">
    <property type="entry name" value="HATPase_c"/>
    <property type="match status" value="1"/>
</dbReference>
<evidence type="ECO:0000256" key="4">
    <source>
        <dbReference type="ARBA" id="ARBA00022679"/>
    </source>
</evidence>
<dbReference type="PROSITE" id="PS50109">
    <property type="entry name" value="HIS_KIN"/>
    <property type="match status" value="1"/>
</dbReference>
<dbReference type="Gene3D" id="1.10.287.130">
    <property type="match status" value="1"/>
</dbReference>
<keyword evidence="8" id="KW-0902">Two-component regulatory system</keyword>
<evidence type="ECO:0000256" key="5">
    <source>
        <dbReference type="ARBA" id="ARBA00022741"/>
    </source>
</evidence>
<evidence type="ECO:0000313" key="11">
    <source>
        <dbReference type="EMBL" id="KTD56470.1"/>
    </source>
</evidence>
<dbReference type="OrthoDB" id="1931120at2"/>
<dbReference type="AlphaFoldDB" id="A0A0W0YIU0"/>
<evidence type="ECO:0000256" key="6">
    <source>
        <dbReference type="ARBA" id="ARBA00022777"/>
    </source>
</evidence>
<comment type="caution">
    <text evidence="11">The sequence shown here is derived from an EMBL/GenBank/DDBJ whole genome shotgun (WGS) entry which is preliminary data.</text>
</comment>
<dbReference type="SMART" id="SM00387">
    <property type="entry name" value="HATPase_c"/>
    <property type="match status" value="1"/>
</dbReference>
<dbReference type="PRINTS" id="PR00344">
    <property type="entry name" value="BCTRLSENSOR"/>
</dbReference>